<proteinExistence type="predicted"/>
<comment type="caution">
    <text evidence="1">The sequence shown here is derived from an EMBL/GenBank/DDBJ whole genome shotgun (WGS) entry which is preliminary data.</text>
</comment>
<gene>
    <name evidence="1" type="ORF">CDD81_463</name>
</gene>
<evidence type="ECO:0000313" key="1">
    <source>
        <dbReference type="EMBL" id="PHH61329.1"/>
    </source>
</evidence>
<accession>A0A2C5X8K1</accession>
<protein>
    <submittedName>
        <fullName evidence="1">Uncharacterized protein</fullName>
    </submittedName>
</protein>
<reference evidence="1 2" key="1">
    <citation type="submission" date="2017-06" db="EMBL/GenBank/DDBJ databases">
        <title>Ant-infecting Ophiocordyceps genomes reveal a high diversity of potential behavioral manipulation genes and a possible major role for enterotoxins.</title>
        <authorList>
            <person name="De Bekker C."/>
            <person name="Evans H.C."/>
            <person name="Brachmann A."/>
            <person name="Hughes D.P."/>
        </authorList>
    </citation>
    <scope>NUCLEOTIDE SEQUENCE [LARGE SCALE GENOMIC DNA]</scope>
    <source>
        <strain evidence="1 2">Map64</strain>
    </source>
</reference>
<name>A0A2C5X8K1_9HYPO</name>
<sequence length="487" mass="55120">MAPTVQDVVRFMQQFPPEKLFQTLIQEEEIFRRYLERLLLPRILSTHESTLGCAWHKVNIMGEDQGHAQSFPCPGEPRVPSLDIVQNSHMANNAVATAKSTQQQKPQSRVSLSNGESPPLSLLPIRLELHIQAQFHGWMQKPWTFWSCKSYPASDSHALPPQGKEVFRIALQISQSLDKSAQINPLRQIFLGVLFAELSGRLKCNQASKRTVKIVKNFISPKEEWTPEELEYCQSLIRTGNQCQRTGRHLMGINGDINPTRIDYGPLFFPGRDQLTAKYNTIDRLTKMMRALHRRGIMTSSQETGASALAQQLLDYMFSCIKWSPPTYGHQILASTYKGNKRIAESEQVPRKVSRIEQDTHSEQNVEYSAAMAMQSMALSSEHTNSNQTWPCGVTRYAHTRPLVDNRNVTMTCNHVNQLNKGVVPSLPPRAVREAVKSAVDIDENIVSFYHTNDISWSTSGINDVSYMIDNIYDLNTKVDDAYSTGI</sequence>
<dbReference type="AlphaFoldDB" id="A0A2C5X8K1"/>
<dbReference type="Proteomes" id="UP000226192">
    <property type="component" value="Unassembled WGS sequence"/>
</dbReference>
<dbReference type="OrthoDB" id="10567712at2759"/>
<keyword evidence="2" id="KW-1185">Reference proteome</keyword>
<evidence type="ECO:0000313" key="2">
    <source>
        <dbReference type="Proteomes" id="UP000226192"/>
    </source>
</evidence>
<dbReference type="EMBL" id="NJET01000107">
    <property type="protein sequence ID" value="PHH61329.1"/>
    <property type="molecule type" value="Genomic_DNA"/>
</dbReference>
<organism evidence="1 2">
    <name type="scientific">Ophiocordyceps australis</name>
    <dbReference type="NCBI Taxonomy" id="1399860"/>
    <lineage>
        <taxon>Eukaryota</taxon>
        <taxon>Fungi</taxon>
        <taxon>Dikarya</taxon>
        <taxon>Ascomycota</taxon>
        <taxon>Pezizomycotina</taxon>
        <taxon>Sordariomycetes</taxon>
        <taxon>Hypocreomycetidae</taxon>
        <taxon>Hypocreales</taxon>
        <taxon>Ophiocordycipitaceae</taxon>
        <taxon>Ophiocordyceps</taxon>
    </lineage>
</organism>